<dbReference type="RefSeq" id="WP_113954597.1">
    <property type="nucleotide sequence ID" value="NZ_QNRT01000003.1"/>
</dbReference>
<evidence type="ECO:0000313" key="2">
    <source>
        <dbReference type="EMBL" id="RBP49588.1"/>
    </source>
</evidence>
<dbReference type="EMBL" id="QNRT01000003">
    <property type="protein sequence ID" value="RBP49588.1"/>
    <property type="molecule type" value="Genomic_DNA"/>
</dbReference>
<evidence type="ECO:0008006" key="4">
    <source>
        <dbReference type="Google" id="ProtNLM"/>
    </source>
</evidence>
<evidence type="ECO:0000256" key="1">
    <source>
        <dbReference type="SAM" id="SignalP"/>
    </source>
</evidence>
<dbReference type="AlphaFoldDB" id="A0A395JKU7"/>
<keyword evidence="3" id="KW-1185">Reference proteome</keyword>
<keyword evidence="1" id="KW-0732">Signal</keyword>
<gene>
    <name evidence="2" type="ORF">DFR28_10313</name>
</gene>
<feature type="chain" id="PRO_5017460714" description="Secreted protein" evidence="1">
    <location>
        <begin position="22"/>
        <end position="140"/>
    </location>
</feature>
<evidence type="ECO:0000313" key="3">
    <source>
        <dbReference type="Proteomes" id="UP000253083"/>
    </source>
</evidence>
<proteinExistence type="predicted"/>
<comment type="caution">
    <text evidence="2">The sequence shown here is derived from an EMBL/GenBank/DDBJ whole genome shotgun (WGS) entry which is preliminary data.</text>
</comment>
<reference evidence="2 3" key="1">
    <citation type="submission" date="2018-06" db="EMBL/GenBank/DDBJ databases">
        <title>Genomic Encyclopedia of Type Strains, Phase IV (KMG-IV): sequencing the most valuable type-strain genomes for metagenomic binning, comparative biology and taxonomic classification.</title>
        <authorList>
            <person name="Goeker M."/>
        </authorList>
    </citation>
    <scope>NUCLEOTIDE SEQUENCE [LARGE SCALE GENOMIC DNA]</scope>
    <source>
        <strain evidence="2 3">DSM 24032</strain>
    </source>
</reference>
<name>A0A395JKU7_9GAMM</name>
<dbReference type="InParanoid" id="A0A395JKU7"/>
<protein>
    <recommendedName>
        <fullName evidence="4">Secreted protein</fullName>
    </recommendedName>
</protein>
<accession>A0A395JKU7</accession>
<feature type="signal peptide" evidence="1">
    <location>
        <begin position="1"/>
        <end position="21"/>
    </location>
</feature>
<organism evidence="2 3">
    <name type="scientific">Arenicella xantha</name>
    <dbReference type="NCBI Taxonomy" id="644221"/>
    <lineage>
        <taxon>Bacteria</taxon>
        <taxon>Pseudomonadati</taxon>
        <taxon>Pseudomonadota</taxon>
        <taxon>Gammaproteobacteria</taxon>
        <taxon>Arenicellales</taxon>
        <taxon>Arenicellaceae</taxon>
        <taxon>Arenicella</taxon>
    </lineage>
</organism>
<sequence>MNKYLMLATLLAFSLIIAVKADEIVKPIPTDMPNQHTFVLMLSAKFSCGLKRWPADLNELKAFQEINEIELGVVPNWGWIFGEEFSFEKSKNKMDLVSVSIAPEGNPITVKSYQEKPLCENGSITIRGAHVDIDFGEEDS</sequence>
<dbReference type="Proteomes" id="UP000253083">
    <property type="component" value="Unassembled WGS sequence"/>
</dbReference>